<dbReference type="EMBL" id="JBHSYQ010000015">
    <property type="protein sequence ID" value="MFC6999328.1"/>
    <property type="molecule type" value="Genomic_DNA"/>
</dbReference>
<keyword evidence="3 6" id="KW-0812">Transmembrane</keyword>
<feature type="transmembrane region" description="Helical" evidence="6">
    <location>
        <begin position="94"/>
        <end position="115"/>
    </location>
</feature>
<keyword evidence="8" id="KW-1185">Reference proteome</keyword>
<dbReference type="RefSeq" id="WP_074988301.1">
    <property type="nucleotide sequence ID" value="NZ_JBHSYQ010000015.1"/>
</dbReference>
<name>A0ABW2DQH3_9BACT</name>
<gene>
    <name evidence="7" type="ORF">ACFQHR_16955</name>
</gene>
<evidence type="ECO:0000256" key="2">
    <source>
        <dbReference type="ARBA" id="ARBA00022475"/>
    </source>
</evidence>
<feature type="transmembrane region" description="Helical" evidence="6">
    <location>
        <begin position="238"/>
        <end position="257"/>
    </location>
</feature>
<sequence length="404" mass="45464">MAQAITVAGSPILSRLYTPADFGDLTLFMGIVSVAAGVAAAKFETAIVLPTKKTDALALVLLAMYIAAGTSVAIAIAVFFFSDFSQGHFTNNSVIYYAPATILLLTLVNILIYWHNRNKNFVLLSKAKVLQSSVLLLAQIILITAFEWHQGLVVAFFISQVFFFLATVKGVVTPYWRLIKAIEFKRLKSNFKSYKNFLVYYTPTALLDNLSLQAPVFFITEAYSQETLGLFGLTFRIINLPFVLISQAFSQVFYQHITEIRNNGGDVHAFIRKCLKKLIYVSIPFTVFFLVFSPKVFGFVFGQEWDTSGVYAQILIVPYAIRFITSPLSTALMVNNKLKVVSLWQVLYFASTVTVLYIGSHYSVYTLLLLFGANDILLYFIYLYLILKYSKNDVWNRGNSTVNE</sequence>
<feature type="transmembrane region" description="Helical" evidence="6">
    <location>
        <begin position="310"/>
        <end position="334"/>
    </location>
</feature>
<dbReference type="Pfam" id="PF13440">
    <property type="entry name" value="Polysacc_synt_3"/>
    <property type="match status" value="1"/>
</dbReference>
<comment type="subcellular location">
    <subcellularLocation>
        <location evidence="1">Cell membrane</location>
        <topology evidence="1">Multi-pass membrane protein</topology>
    </subcellularLocation>
</comment>
<feature type="transmembrane region" description="Helical" evidence="6">
    <location>
        <begin position="56"/>
        <end position="82"/>
    </location>
</feature>
<feature type="transmembrane region" description="Helical" evidence="6">
    <location>
        <begin position="197"/>
        <end position="218"/>
    </location>
</feature>
<organism evidence="7 8">
    <name type="scientific">Rufibacter roseus</name>
    <dbReference type="NCBI Taxonomy" id="1567108"/>
    <lineage>
        <taxon>Bacteria</taxon>
        <taxon>Pseudomonadati</taxon>
        <taxon>Bacteroidota</taxon>
        <taxon>Cytophagia</taxon>
        <taxon>Cytophagales</taxon>
        <taxon>Hymenobacteraceae</taxon>
        <taxon>Rufibacter</taxon>
    </lineage>
</organism>
<accession>A0ABW2DQH3</accession>
<protein>
    <submittedName>
        <fullName evidence="7">Oligosaccharide flippase family protein</fullName>
    </submittedName>
</protein>
<evidence type="ECO:0000313" key="7">
    <source>
        <dbReference type="EMBL" id="MFC6999328.1"/>
    </source>
</evidence>
<proteinExistence type="predicted"/>
<comment type="caution">
    <text evidence="7">The sequence shown here is derived from an EMBL/GenBank/DDBJ whole genome shotgun (WGS) entry which is preliminary data.</text>
</comment>
<evidence type="ECO:0000256" key="4">
    <source>
        <dbReference type="ARBA" id="ARBA00022989"/>
    </source>
</evidence>
<evidence type="ECO:0000256" key="6">
    <source>
        <dbReference type="SAM" id="Phobius"/>
    </source>
</evidence>
<evidence type="ECO:0000256" key="1">
    <source>
        <dbReference type="ARBA" id="ARBA00004651"/>
    </source>
</evidence>
<dbReference type="PANTHER" id="PTHR30250:SF28">
    <property type="entry name" value="POLYSACCHARIDE BIOSYNTHESIS PROTEIN"/>
    <property type="match status" value="1"/>
</dbReference>
<feature type="transmembrane region" description="Helical" evidence="6">
    <location>
        <begin position="25"/>
        <end position="44"/>
    </location>
</feature>
<evidence type="ECO:0000313" key="8">
    <source>
        <dbReference type="Proteomes" id="UP001596405"/>
    </source>
</evidence>
<dbReference type="PANTHER" id="PTHR30250">
    <property type="entry name" value="PST FAMILY PREDICTED COLANIC ACID TRANSPORTER"/>
    <property type="match status" value="1"/>
</dbReference>
<feature type="transmembrane region" description="Helical" evidence="6">
    <location>
        <begin position="341"/>
        <end position="359"/>
    </location>
</feature>
<keyword evidence="2" id="KW-1003">Cell membrane</keyword>
<feature type="transmembrane region" description="Helical" evidence="6">
    <location>
        <begin position="127"/>
        <end position="146"/>
    </location>
</feature>
<dbReference type="InterPro" id="IPR050833">
    <property type="entry name" value="Poly_Biosynth_Transport"/>
</dbReference>
<feature type="transmembrane region" description="Helical" evidence="6">
    <location>
        <begin position="152"/>
        <end position="176"/>
    </location>
</feature>
<evidence type="ECO:0000256" key="5">
    <source>
        <dbReference type="ARBA" id="ARBA00023136"/>
    </source>
</evidence>
<keyword evidence="5 6" id="KW-0472">Membrane</keyword>
<keyword evidence="4 6" id="KW-1133">Transmembrane helix</keyword>
<dbReference type="Proteomes" id="UP001596405">
    <property type="component" value="Unassembled WGS sequence"/>
</dbReference>
<reference evidence="8" key="1">
    <citation type="journal article" date="2019" name="Int. J. Syst. Evol. Microbiol.">
        <title>The Global Catalogue of Microorganisms (GCM) 10K type strain sequencing project: providing services to taxonomists for standard genome sequencing and annotation.</title>
        <authorList>
            <consortium name="The Broad Institute Genomics Platform"/>
            <consortium name="The Broad Institute Genome Sequencing Center for Infectious Disease"/>
            <person name="Wu L."/>
            <person name="Ma J."/>
        </authorList>
    </citation>
    <scope>NUCLEOTIDE SEQUENCE [LARGE SCALE GENOMIC DNA]</scope>
    <source>
        <strain evidence="8">CGMCC 4.7393</strain>
    </source>
</reference>
<evidence type="ECO:0000256" key="3">
    <source>
        <dbReference type="ARBA" id="ARBA00022692"/>
    </source>
</evidence>
<feature type="transmembrane region" description="Helical" evidence="6">
    <location>
        <begin position="278"/>
        <end position="298"/>
    </location>
</feature>
<feature type="transmembrane region" description="Helical" evidence="6">
    <location>
        <begin position="365"/>
        <end position="387"/>
    </location>
</feature>